<dbReference type="RefSeq" id="WP_069830276.1">
    <property type="nucleotide sequence ID" value="NZ_MDJD01000043.1"/>
</dbReference>
<name>A0A1E5T900_9FLAO</name>
<sequence>MSKLVIIISLSLLVFFSCNFSTNSKNTIRIKRPEALIVLLETINSDPSNIKYAQHKVLGRLLYRLMEYKFDSSCNSTAIHSDLEKSALVVLDNGIKKPRDYYEILSYMLQIENANICCELYKDEKTGLYKTRDIAMNPNYIIDNEIKLREWLISDEKNQIRLNQILSNKNINNREDWYETESI</sequence>
<evidence type="ECO:0000313" key="1">
    <source>
        <dbReference type="EMBL" id="OEK07818.1"/>
    </source>
</evidence>
<evidence type="ECO:0000313" key="2">
    <source>
        <dbReference type="Proteomes" id="UP000095713"/>
    </source>
</evidence>
<proteinExistence type="predicted"/>
<evidence type="ECO:0008006" key="3">
    <source>
        <dbReference type="Google" id="ProtNLM"/>
    </source>
</evidence>
<dbReference type="EMBL" id="MDJD01000043">
    <property type="protein sequence ID" value="OEK07818.1"/>
    <property type="molecule type" value="Genomic_DNA"/>
</dbReference>
<dbReference type="PROSITE" id="PS51257">
    <property type="entry name" value="PROKAR_LIPOPROTEIN"/>
    <property type="match status" value="1"/>
</dbReference>
<gene>
    <name evidence="1" type="ORF">A8C32_15130</name>
</gene>
<dbReference type="Proteomes" id="UP000095713">
    <property type="component" value="Unassembled WGS sequence"/>
</dbReference>
<reference evidence="1 2" key="1">
    <citation type="submission" date="2016-05" db="EMBL/GenBank/DDBJ databases">
        <title>Draft Genome Sequence of Algibacter sp. Strain SK-16 Isolated from the Surface Water of Aburatsubo Inlet.</title>
        <authorList>
            <person name="Wong S.-K."/>
            <person name="Yoshizawa S."/>
            <person name="Nakajima Y."/>
            <person name="Ogura Y."/>
            <person name="Tetsuya H."/>
            <person name="Hamasaki K."/>
        </authorList>
    </citation>
    <scope>NUCLEOTIDE SEQUENCE [LARGE SCALE GENOMIC DNA]</scope>
    <source>
        <strain evidence="1 2">SK-16</strain>
    </source>
</reference>
<dbReference type="AlphaFoldDB" id="A0A1E5T900"/>
<organism evidence="1 2">
    <name type="scientific">Flavivirga aquatica</name>
    <dbReference type="NCBI Taxonomy" id="1849968"/>
    <lineage>
        <taxon>Bacteria</taxon>
        <taxon>Pseudomonadati</taxon>
        <taxon>Bacteroidota</taxon>
        <taxon>Flavobacteriia</taxon>
        <taxon>Flavobacteriales</taxon>
        <taxon>Flavobacteriaceae</taxon>
        <taxon>Flavivirga</taxon>
    </lineage>
</organism>
<keyword evidence="2" id="KW-1185">Reference proteome</keyword>
<comment type="caution">
    <text evidence="1">The sequence shown here is derived from an EMBL/GenBank/DDBJ whole genome shotgun (WGS) entry which is preliminary data.</text>
</comment>
<protein>
    <recommendedName>
        <fullName evidence="3">Lipoprotein</fullName>
    </recommendedName>
</protein>
<accession>A0A1E5T900</accession>